<name>A0ABY6DK64_9NEIS</name>
<reference evidence="6" key="1">
    <citation type="submission" date="2022-10" db="EMBL/GenBank/DDBJ databases">
        <title>Chitiniphilus purpureus sp. nov., a novel chitin-degrading bacterium isolated from crawfish pond sediment.</title>
        <authorList>
            <person name="Li K."/>
        </authorList>
    </citation>
    <scope>NUCLEOTIDE SEQUENCE</scope>
    <source>
        <strain evidence="6">CD1</strain>
    </source>
</reference>
<protein>
    <submittedName>
        <fullName evidence="6">ChbG/HpnK family deacetylase</fullName>
    </submittedName>
</protein>
<dbReference type="RefSeq" id="WP_263124049.1">
    <property type="nucleotide sequence ID" value="NZ_CP106753.1"/>
</dbReference>
<evidence type="ECO:0000313" key="6">
    <source>
        <dbReference type="EMBL" id="UXY14746.1"/>
    </source>
</evidence>
<keyword evidence="5" id="KW-0119">Carbohydrate metabolism</keyword>
<evidence type="ECO:0000256" key="5">
    <source>
        <dbReference type="ARBA" id="ARBA00023277"/>
    </source>
</evidence>
<dbReference type="InterPro" id="IPR006879">
    <property type="entry name" value="YdjC-like"/>
</dbReference>
<dbReference type="InterPro" id="IPR011330">
    <property type="entry name" value="Glyco_hydro/deAcase_b/a-brl"/>
</dbReference>
<accession>A0ABY6DK64</accession>
<proteinExistence type="predicted"/>
<organism evidence="6 7">
    <name type="scientific">Chitiniphilus purpureus</name>
    <dbReference type="NCBI Taxonomy" id="2981137"/>
    <lineage>
        <taxon>Bacteria</taxon>
        <taxon>Pseudomonadati</taxon>
        <taxon>Pseudomonadota</taxon>
        <taxon>Betaproteobacteria</taxon>
        <taxon>Neisseriales</taxon>
        <taxon>Chitinibacteraceae</taxon>
        <taxon>Chitiniphilus</taxon>
    </lineage>
</organism>
<dbReference type="EMBL" id="CP106753">
    <property type="protein sequence ID" value="UXY14746.1"/>
    <property type="molecule type" value="Genomic_DNA"/>
</dbReference>
<evidence type="ECO:0000256" key="4">
    <source>
        <dbReference type="ARBA" id="ARBA00022842"/>
    </source>
</evidence>
<evidence type="ECO:0000313" key="7">
    <source>
        <dbReference type="Proteomes" id="UP001061302"/>
    </source>
</evidence>
<evidence type="ECO:0000256" key="3">
    <source>
        <dbReference type="ARBA" id="ARBA00022801"/>
    </source>
</evidence>
<evidence type="ECO:0000256" key="2">
    <source>
        <dbReference type="ARBA" id="ARBA00022723"/>
    </source>
</evidence>
<keyword evidence="4" id="KW-0460">Magnesium</keyword>
<keyword evidence="7" id="KW-1185">Reference proteome</keyword>
<gene>
    <name evidence="6" type="ORF">N8I74_15685</name>
</gene>
<dbReference type="PANTHER" id="PTHR31609:SF1">
    <property type="entry name" value="CARBOHYDRATE DEACETYLASE"/>
    <property type="match status" value="1"/>
</dbReference>
<dbReference type="SUPFAM" id="SSF88713">
    <property type="entry name" value="Glycoside hydrolase/deacetylase"/>
    <property type="match status" value="1"/>
</dbReference>
<dbReference type="PANTHER" id="PTHR31609">
    <property type="entry name" value="YDJC DEACETYLASE FAMILY MEMBER"/>
    <property type="match status" value="1"/>
</dbReference>
<dbReference type="Pfam" id="PF04794">
    <property type="entry name" value="YdjC"/>
    <property type="match status" value="1"/>
</dbReference>
<keyword evidence="3" id="KW-0378">Hydrolase</keyword>
<sequence length="299" mass="32461">MIPLQQRLGFAPDARVLILHADDIGMCQATVSAWRGLLDAGLLTSASAMAPCGWFAHAAEVAAEYGERADLGLHLTLNCEFTRYRWGPLTGNAPETGLVDGHGYFHDKARGTHAALNIAAAARELAAQVAHAQRFGIDLTHLDSHMLTLFHPELVTLYLDLCRQHRLPPLLLDDVAETARLAVIPEQWAQGIVAQARAAMQAGDALLLDSWEVLPFNLALSPAERLTWACRWLDQRGPGVHCLVGHPADDTPELRALAPDWATRVADRQVLGSHALGAAIAERGFKLVGMRALQALLTR</sequence>
<evidence type="ECO:0000256" key="1">
    <source>
        <dbReference type="ARBA" id="ARBA00001946"/>
    </source>
</evidence>
<comment type="cofactor">
    <cofactor evidence="1">
        <name>Mg(2+)</name>
        <dbReference type="ChEBI" id="CHEBI:18420"/>
    </cofactor>
</comment>
<dbReference type="Proteomes" id="UP001061302">
    <property type="component" value="Chromosome"/>
</dbReference>
<dbReference type="Gene3D" id="3.20.20.370">
    <property type="entry name" value="Glycoside hydrolase/deacetylase"/>
    <property type="match status" value="1"/>
</dbReference>
<keyword evidence="2" id="KW-0479">Metal-binding</keyword>